<protein>
    <recommendedName>
        <fullName evidence="4">Copia protein</fullName>
    </recommendedName>
</protein>
<keyword evidence="3" id="KW-1185">Reference proteome</keyword>
<accession>A0AAV2D832</accession>
<evidence type="ECO:0000313" key="3">
    <source>
        <dbReference type="Proteomes" id="UP001497516"/>
    </source>
</evidence>
<feature type="region of interest" description="Disordered" evidence="1">
    <location>
        <begin position="140"/>
        <end position="161"/>
    </location>
</feature>
<organism evidence="2 3">
    <name type="scientific">Linum trigynum</name>
    <dbReference type="NCBI Taxonomy" id="586398"/>
    <lineage>
        <taxon>Eukaryota</taxon>
        <taxon>Viridiplantae</taxon>
        <taxon>Streptophyta</taxon>
        <taxon>Embryophyta</taxon>
        <taxon>Tracheophyta</taxon>
        <taxon>Spermatophyta</taxon>
        <taxon>Magnoliopsida</taxon>
        <taxon>eudicotyledons</taxon>
        <taxon>Gunneridae</taxon>
        <taxon>Pentapetalae</taxon>
        <taxon>rosids</taxon>
        <taxon>fabids</taxon>
        <taxon>Malpighiales</taxon>
        <taxon>Linaceae</taxon>
        <taxon>Linum</taxon>
    </lineage>
</organism>
<dbReference type="AlphaFoldDB" id="A0AAV2D832"/>
<dbReference type="PANTHER" id="PTHR11439">
    <property type="entry name" value="GAG-POL-RELATED RETROTRANSPOSON"/>
    <property type="match status" value="1"/>
</dbReference>
<dbReference type="EMBL" id="OZ034815">
    <property type="protein sequence ID" value="CAL1369741.1"/>
    <property type="molecule type" value="Genomic_DNA"/>
</dbReference>
<dbReference type="CDD" id="cd09272">
    <property type="entry name" value="RNase_HI_RT_Ty1"/>
    <property type="match status" value="1"/>
</dbReference>
<evidence type="ECO:0000256" key="1">
    <source>
        <dbReference type="SAM" id="MobiDB-lite"/>
    </source>
</evidence>
<evidence type="ECO:0000313" key="2">
    <source>
        <dbReference type="EMBL" id="CAL1369741.1"/>
    </source>
</evidence>
<evidence type="ECO:0008006" key="4">
    <source>
        <dbReference type="Google" id="ProtNLM"/>
    </source>
</evidence>
<reference evidence="2 3" key="1">
    <citation type="submission" date="2024-04" db="EMBL/GenBank/DDBJ databases">
        <authorList>
            <person name="Fracassetti M."/>
        </authorList>
    </citation>
    <scope>NUCLEOTIDE SEQUENCE [LARGE SCALE GENOMIC DNA]</scope>
</reference>
<proteinExistence type="predicted"/>
<dbReference type="Proteomes" id="UP001497516">
    <property type="component" value="Chromosome 2"/>
</dbReference>
<dbReference type="PANTHER" id="PTHR11439:SF498">
    <property type="entry name" value="DNAK FAMILY PROTEIN"/>
    <property type="match status" value="1"/>
</dbReference>
<gene>
    <name evidence="2" type="ORF">LTRI10_LOCUS12192</name>
</gene>
<sequence length="161" mass="17794">MVDTTCELKWLLYLLQDFQVPHSHPAIIYCDNQSAIHIGENPTFHERTKHIELDCHLVREKLQAGIVKILHVSSLHQLADLFTKPLPPAIFSTLLSKFGVHNLFPPACEGVSDENVKFSPQIATATKPIQWSDVVSGKASSYSTGTASSRTAENVLSRTSS</sequence>
<name>A0AAV2D832_9ROSI</name>